<evidence type="ECO:0000256" key="3">
    <source>
        <dbReference type="ARBA" id="ARBA00022475"/>
    </source>
</evidence>
<gene>
    <name evidence="18" type="primary">feoB</name>
    <name evidence="18" type="ORF">FGF68_00555</name>
</gene>
<dbReference type="NCBIfam" id="TIGR00437">
    <property type="entry name" value="feoB"/>
    <property type="match status" value="1"/>
</dbReference>
<dbReference type="GO" id="GO:0005886">
    <property type="term" value="C:plasma membrane"/>
    <property type="evidence" value="ECO:0007669"/>
    <property type="project" value="UniProtKB-SubCell"/>
</dbReference>
<dbReference type="PROSITE" id="PS51711">
    <property type="entry name" value="G_FEOB"/>
    <property type="match status" value="1"/>
</dbReference>
<keyword evidence="2 16" id="KW-0813">Transport</keyword>
<reference evidence="18 19" key="1">
    <citation type="submission" date="2019-05" db="EMBL/GenBank/DDBJ databases">
        <title>Draft Whole-Genome sequence of the green sulfur bacterium Prosthecochloris vibrioformis DSM 260.</title>
        <authorList>
            <person name="Meyer T.E."/>
            <person name="Kyndt J.A."/>
        </authorList>
    </citation>
    <scope>NUCLEOTIDE SEQUENCE [LARGE SCALE GENOMIC DNA]</scope>
    <source>
        <strain evidence="18 19">DSM 260</strain>
    </source>
</reference>
<feature type="binding site" evidence="14">
    <location>
        <begin position="13"/>
        <end position="20"/>
    </location>
    <ligand>
        <name>GTP</name>
        <dbReference type="ChEBI" id="CHEBI:37565"/>
        <label>1</label>
    </ligand>
</feature>
<evidence type="ECO:0000256" key="4">
    <source>
        <dbReference type="ARBA" id="ARBA00022496"/>
    </source>
</evidence>
<dbReference type="NCBIfam" id="TIGR00231">
    <property type="entry name" value="small_GTP"/>
    <property type="match status" value="1"/>
</dbReference>
<dbReference type="InterPro" id="IPR027417">
    <property type="entry name" value="P-loop_NTPase"/>
</dbReference>
<dbReference type="PRINTS" id="PR00326">
    <property type="entry name" value="GTP1OBG"/>
</dbReference>
<dbReference type="InterPro" id="IPR011640">
    <property type="entry name" value="Fe2_transport_prot_B_C"/>
</dbReference>
<dbReference type="Pfam" id="PF02421">
    <property type="entry name" value="FeoB_N"/>
    <property type="match status" value="1"/>
</dbReference>
<feature type="transmembrane region" description="Helical" evidence="16">
    <location>
        <begin position="393"/>
        <end position="415"/>
    </location>
</feature>
<comment type="subcellular location">
    <subcellularLocation>
        <location evidence="1 16">Cell inner membrane</location>
        <topology evidence="1 16">Multi-pass membrane protein</topology>
    </subcellularLocation>
</comment>
<feature type="binding site" evidence="15">
    <location>
        <position position="25"/>
    </location>
    <ligand>
        <name>Mg(2+)</name>
        <dbReference type="ChEBI" id="CHEBI:18420"/>
        <label>2</label>
    </ligand>
</feature>
<sequence length="712" mass="79269">MTQLTEITVALAGNPNCGKSSLFNALTGSHQKVGNFSGVTIEKYEGYVDFKGYRIRFVDLPGTYSLTAYSPEELVTRHYLAMEHPDIVVNVIEGPNLERNLLLTTQLMEMEVELLVALNMYDEVEAQGMEIDVKQLQQLLGCHIIPTSAKARQGLDRLLDHIVRVYSGEIQIRKNKLAFRPEIEDAVKAVQAEIRHEPALDGRKYRWMALKLLENDREIYREVHQSPVWLKIERILQQAMETTGKLYQADPEILITEDRHALIRGAMEECVRMPEARKRSLTDYIDAVVLNRIIGLPVFFGVVWLIFHMTFTLGTPLMDALDQLFTSIALWVSPLLTNEMLRSVIVDGVIAGVGGVLVFLPNIILLFIGLSFLEASGYMARAAFVVDKVMHRFGLHGKSFIPMITGFGCSIPAIMATRTLKSPSDRLATIMIIPFMSCGAKLPVYVLLAGAFFPPAVAANVMFGIYMLGVLLGLLTALLLKSTILEKESEPFVMELPPYRWPTLSSVLFQSRVKAMMYLRKAGTVILLAVLLIWTASNFPKSAAIERDLALETARIEATVLDEEAKALELTAVENRASAAQLEYSMAGRTGKLIEPVIRPLGFDWRIGIALVTGLAAKEVVVSTMGTIYSLGDVDEEDTELKNILKHDPAFDQATALSLMVFVLLYIPCVAAIGVMKKEVGSWRPVLLYSSYALTVAWVFSFITYNVARLIL</sequence>
<keyword evidence="7 14" id="KW-0547">Nucleotide-binding</keyword>
<evidence type="ECO:0000256" key="7">
    <source>
        <dbReference type="ARBA" id="ARBA00022741"/>
    </source>
</evidence>
<dbReference type="Pfam" id="PF07664">
    <property type="entry name" value="FeoB_C"/>
    <property type="match status" value="1"/>
</dbReference>
<name>A0A5C4S2Z6_PROVB</name>
<feature type="domain" description="FeoB-type G" evidence="17">
    <location>
        <begin position="6"/>
        <end position="168"/>
    </location>
</feature>
<feature type="binding site" evidence="14">
    <location>
        <begin position="119"/>
        <end position="122"/>
    </location>
    <ligand>
        <name>GTP</name>
        <dbReference type="ChEBI" id="CHEBI:37565"/>
        <label>1</label>
    </ligand>
</feature>
<dbReference type="RefSeq" id="WP_068868072.1">
    <property type="nucleotide sequence ID" value="NZ_VDCI01000001.1"/>
</dbReference>
<dbReference type="InterPro" id="IPR050860">
    <property type="entry name" value="FeoB_GTPase"/>
</dbReference>
<proteinExistence type="inferred from homology"/>
<keyword evidence="12 16" id="KW-0472">Membrane</keyword>
<feature type="binding site" evidence="14">
    <location>
        <begin position="59"/>
        <end position="62"/>
    </location>
    <ligand>
        <name>GTP</name>
        <dbReference type="ChEBI" id="CHEBI:37565"/>
        <label>1</label>
    </ligand>
</feature>
<keyword evidence="5" id="KW-0997">Cell inner membrane</keyword>
<feature type="transmembrane region" description="Helical" evidence="16">
    <location>
        <begin position="287"/>
        <end position="308"/>
    </location>
</feature>
<comment type="caution">
    <text evidence="18">The sequence shown here is derived from an EMBL/GenBank/DDBJ whole genome shotgun (WGS) entry which is preliminary data.</text>
</comment>
<evidence type="ECO:0000256" key="8">
    <source>
        <dbReference type="ARBA" id="ARBA00022989"/>
    </source>
</evidence>
<dbReference type="InterPro" id="IPR011642">
    <property type="entry name" value="Gate_dom"/>
</dbReference>
<evidence type="ECO:0000256" key="15">
    <source>
        <dbReference type="PIRSR" id="PIRSR603373-2"/>
    </source>
</evidence>
<dbReference type="InterPro" id="IPR006073">
    <property type="entry name" value="GTP-bd"/>
</dbReference>
<protein>
    <recommendedName>
        <fullName evidence="13 16">Ferrous iron transport protein B</fullName>
    </recommendedName>
</protein>
<dbReference type="Pfam" id="PF07670">
    <property type="entry name" value="Gate"/>
    <property type="match status" value="2"/>
</dbReference>
<dbReference type="Proteomes" id="UP000309544">
    <property type="component" value="Unassembled WGS sequence"/>
</dbReference>
<dbReference type="Gene3D" id="1.10.287.1770">
    <property type="match status" value="1"/>
</dbReference>
<feature type="binding site" evidence="14">
    <location>
        <begin position="38"/>
        <end position="42"/>
    </location>
    <ligand>
        <name>GTP</name>
        <dbReference type="ChEBI" id="CHEBI:37565"/>
        <label>1</label>
    </ligand>
</feature>
<feature type="transmembrane region" description="Helical" evidence="16">
    <location>
        <begin position="459"/>
        <end position="480"/>
    </location>
</feature>
<keyword evidence="19" id="KW-1185">Reference proteome</keyword>
<evidence type="ECO:0000313" key="19">
    <source>
        <dbReference type="Proteomes" id="UP000309544"/>
    </source>
</evidence>
<dbReference type="InterPro" id="IPR003373">
    <property type="entry name" value="Fe2_transport_prot-B"/>
</dbReference>
<evidence type="ECO:0000256" key="10">
    <source>
        <dbReference type="ARBA" id="ARBA00023065"/>
    </source>
</evidence>
<keyword evidence="8 16" id="KW-1133">Transmembrane helix</keyword>
<evidence type="ECO:0000313" key="18">
    <source>
        <dbReference type="EMBL" id="TNJ37705.1"/>
    </source>
</evidence>
<evidence type="ECO:0000256" key="12">
    <source>
        <dbReference type="ARBA" id="ARBA00023136"/>
    </source>
</evidence>
<keyword evidence="3" id="KW-1003">Cell membrane</keyword>
<feature type="binding site" evidence="15">
    <location>
        <position position="28"/>
    </location>
    <ligand>
        <name>Mg(2+)</name>
        <dbReference type="ChEBI" id="CHEBI:18420"/>
        <label>2</label>
    </ligand>
</feature>
<dbReference type="GO" id="GO:0046872">
    <property type="term" value="F:metal ion binding"/>
    <property type="evidence" value="ECO:0007669"/>
    <property type="project" value="UniProtKB-KW"/>
</dbReference>
<dbReference type="GO" id="GO:0005525">
    <property type="term" value="F:GTP binding"/>
    <property type="evidence" value="ECO:0007669"/>
    <property type="project" value="UniProtKB-KW"/>
</dbReference>
<keyword evidence="15" id="KW-0460">Magnesium</keyword>
<keyword evidence="9 16" id="KW-0408">Iron</keyword>
<dbReference type="InterPro" id="IPR030389">
    <property type="entry name" value="G_FEOB_dom"/>
</dbReference>
<keyword evidence="4 16" id="KW-0410">Iron transport</keyword>
<dbReference type="GO" id="GO:0015093">
    <property type="term" value="F:ferrous iron transmembrane transporter activity"/>
    <property type="evidence" value="ECO:0007669"/>
    <property type="project" value="UniProtKB-UniRule"/>
</dbReference>
<dbReference type="PANTHER" id="PTHR43185:SF1">
    <property type="entry name" value="FE(2+) TRANSPORTER FEOB"/>
    <property type="match status" value="1"/>
</dbReference>
<dbReference type="InterPro" id="IPR041069">
    <property type="entry name" value="FeoB_Cyto"/>
</dbReference>
<evidence type="ECO:0000256" key="13">
    <source>
        <dbReference type="NCBIfam" id="TIGR00437"/>
    </source>
</evidence>
<feature type="binding site" evidence="15">
    <location>
        <position position="24"/>
    </location>
    <ligand>
        <name>Mg(2+)</name>
        <dbReference type="ChEBI" id="CHEBI:18420"/>
        <label>2</label>
    </ligand>
</feature>
<evidence type="ECO:0000256" key="6">
    <source>
        <dbReference type="ARBA" id="ARBA00022692"/>
    </source>
</evidence>
<dbReference type="Gene3D" id="3.40.50.300">
    <property type="entry name" value="P-loop containing nucleotide triphosphate hydrolases"/>
    <property type="match status" value="1"/>
</dbReference>
<comment type="similarity">
    <text evidence="16">Belongs to the TRAFAC class TrmE-Era-EngA-EngB-Septin-like GTPase superfamily. FeoB GTPase (TC 9.A.8) family.</text>
</comment>
<evidence type="ECO:0000256" key="14">
    <source>
        <dbReference type="PIRSR" id="PIRSR603373-1"/>
    </source>
</evidence>
<dbReference type="PANTHER" id="PTHR43185">
    <property type="entry name" value="FERROUS IRON TRANSPORT PROTEIN B"/>
    <property type="match status" value="1"/>
</dbReference>
<organism evidence="18 19">
    <name type="scientific">Prosthecochloris vibrioformis</name>
    <name type="common">Chlorobium vibrioforme</name>
    <dbReference type="NCBI Taxonomy" id="1098"/>
    <lineage>
        <taxon>Bacteria</taxon>
        <taxon>Pseudomonadati</taxon>
        <taxon>Chlorobiota</taxon>
        <taxon>Chlorobiia</taxon>
        <taxon>Chlorobiales</taxon>
        <taxon>Chlorobiaceae</taxon>
        <taxon>Prosthecochloris</taxon>
    </lineage>
</organism>
<keyword evidence="10" id="KW-0406">Ion transport</keyword>
<dbReference type="Pfam" id="PF17910">
    <property type="entry name" value="FeoB_Cyto"/>
    <property type="match status" value="1"/>
</dbReference>
<feature type="transmembrane region" description="Helical" evidence="16">
    <location>
        <begin position="654"/>
        <end position="675"/>
    </location>
</feature>
<dbReference type="EMBL" id="VDCI01000001">
    <property type="protein sequence ID" value="TNJ37705.1"/>
    <property type="molecule type" value="Genomic_DNA"/>
</dbReference>
<dbReference type="AlphaFoldDB" id="A0A5C4S2Z6"/>
<evidence type="ECO:0000256" key="16">
    <source>
        <dbReference type="RuleBase" id="RU362098"/>
    </source>
</evidence>
<evidence type="ECO:0000256" key="5">
    <source>
        <dbReference type="ARBA" id="ARBA00022519"/>
    </source>
</evidence>
<feature type="transmembrane region" description="Helical" evidence="16">
    <location>
        <begin position="518"/>
        <end position="537"/>
    </location>
</feature>
<evidence type="ECO:0000256" key="1">
    <source>
        <dbReference type="ARBA" id="ARBA00004429"/>
    </source>
</evidence>
<dbReference type="SUPFAM" id="SSF52540">
    <property type="entry name" value="P-loop containing nucleoside triphosphate hydrolases"/>
    <property type="match status" value="1"/>
</dbReference>
<feature type="transmembrane region" description="Helical" evidence="16">
    <location>
        <begin position="349"/>
        <end position="373"/>
    </location>
</feature>
<accession>A0A5C4S2Z6</accession>
<evidence type="ECO:0000256" key="9">
    <source>
        <dbReference type="ARBA" id="ARBA00023004"/>
    </source>
</evidence>
<dbReference type="CDD" id="cd01879">
    <property type="entry name" value="FeoB"/>
    <property type="match status" value="1"/>
</dbReference>
<comment type="function">
    <text evidence="16">Probable transporter of a GTP-driven Fe(2+) uptake system.</text>
</comment>
<dbReference type="InterPro" id="IPR005225">
    <property type="entry name" value="Small_GTP-bd"/>
</dbReference>
<keyword evidence="6 16" id="KW-0812">Transmembrane</keyword>
<dbReference type="FunFam" id="3.40.50.300:FF:000426">
    <property type="entry name" value="Ferrous iron transport protein B"/>
    <property type="match status" value="1"/>
</dbReference>
<keyword evidence="15" id="KW-0479">Metal-binding</keyword>
<feature type="binding site" evidence="15">
    <location>
        <position position="27"/>
    </location>
    <ligand>
        <name>Mg(2+)</name>
        <dbReference type="ChEBI" id="CHEBI:18420"/>
        <label>2</label>
    </ligand>
</feature>
<evidence type="ECO:0000256" key="2">
    <source>
        <dbReference type="ARBA" id="ARBA00022448"/>
    </source>
</evidence>
<feature type="transmembrane region" description="Helical" evidence="16">
    <location>
        <begin position="427"/>
        <end position="453"/>
    </location>
</feature>
<evidence type="ECO:0000256" key="11">
    <source>
        <dbReference type="ARBA" id="ARBA00023134"/>
    </source>
</evidence>
<feature type="transmembrane region" description="Helical" evidence="16">
    <location>
        <begin position="687"/>
        <end position="708"/>
    </location>
</feature>
<keyword evidence="11 14" id="KW-0342">GTP-binding</keyword>
<evidence type="ECO:0000259" key="17">
    <source>
        <dbReference type="PROSITE" id="PS51711"/>
    </source>
</evidence>